<evidence type="ECO:0000256" key="1">
    <source>
        <dbReference type="SAM" id="SignalP"/>
    </source>
</evidence>
<accession>A0A517LTL8</accession>
<dbReference type="Gene3D" id="2.60.120.560">
    <property type="entry name" value="Exo-inulinase, domain 1"/>
    <property type="match status" value="1"/>
</dbReference>
<dbReference type="KEGG" id="ruv:EC9_01290"/>
<evidence type="ECO:0000313" key="4">
    <source>
        <dbReference type="Proteomes" id="UP000319557"/>
    </source>
</evidence>
<reference evidence="3 4" key="1">
    <citation type="submission" date="2019-02" db="EMBL/GenBank/DDBJ databases">
        <title>Deep-cultivation of Planctomycetes and their phenomic and genomic characterization uncovers novel biology.</title>
        <authorList>
            <person name="Wiegand S."/>
            <person name="Jogler M."/>
            <person name="Boedeker C."/>
            <person name="Pinto D."/>
            <person name="Vollmers J."/>
            <person name="Rivas-Marin E."/>
            <person name="Kohn T."/>
            <person name="Peeters S.H."/>
            <person name="Heuer A."/>
            <person name="Rast P."/>
            <person name="Oberbeckmann S."/>
            <person name="Bunk B."/>
            <person name="Jeske O."/>
            <person name="Meyerdierks A."/>
            <person name="Storesund J.E."/>
            <person name="Kallscheuer N."/>
            <person name="Luecker S."/>
            <person name="Lage O.M."/>
            <person name="Pohl T."/>
            <person name="Merkel B.J."/>
            <person name="Hornburger P."/>
            <person name="Mueller R.-W."/>
            <person name="Bruemmer F."/>
            <person name="Labrenz M."/>
            <person name="Spormann A.M."/>
            <person name="Op den Camp H."/>
            <person name="Overmann J."/>
            <person name="Amann R."/>
            <person name="Jetten M.S.M."/>
            <person name="Mascher T."/>
            <person name="Medema M.H."/>
            <person name="Devos D.P."/>
            <person name="Kaster A.-K."/>
            <person name="Ovreas L."/>
            <person name="Rohde M."/>
            <person name="Galperin M.Y."/>
            <person name="Jogler C."/>
        </authorList>
    </citation>
    <scope>NUCLEOTIDE SEQUENCE [LARGE SCALE GENOMIC DNA]</scope>
    <source>
        <strain evidence="3 4">EC9</strain>
    </source>
</reference>
<dbReference type="OrthoDB" id="176168at2"/>
<feature type="chain" id="PRO_5021710145" description="3-keto-alpha-glucoside-1,2-lyase/3-keto-2-hydroxy-glucal hydratase domain-containing protein" evidence="1">
    <location>
        <begin position="19"/>
        <end position="254"/>
    </location>
</feature>
<feature type="domain" description="3-keto-alpha-glucoside-1,2-lyase/3-keto-2-hydroxy-glucal hydratase" evidence="2">
    <location>
        <begin position="36"/>
        <end position="241"/>
    </location>
</feature>
<name>A0A517LTL8_9BACT</name>
<gene>
    <name evidence="3" type="ORF">EC9_01290</name>
</gene>
<dbReference type="Proteomes" id="UP000319557">
    <property type="component" value="Chromosome"/>
</dbReference>
<dbReference type="RefSeq" id="WP_145341465.1">
    <property type="nucleotide sequence ID" value="NZ_CP036261.1"/>
</dbReference>
<dbReference type="AlphaFoldDB" id="A0A517LTL8"/>
<keyword evidence="1" id="KW-0732">Signal</keyword>
<organism evidence="3 4">
    <name type="scientific">Rosistilla ulvae</name>
    <dbReference type="NCBI Taxonomy" id="1930277"/>
    <lineage>
        <taxon>Bacteria</taxon>
        <taxon>Pseudomonadati</taxon>
        <taxon>Planctomycetota</taxon>
        <taxon>Planctomycetia</taxon>
        <taxon>Pirellulales</taxon>
        <taxon>Pirellulaceae</taxon>
        <taxon>Rosistilla</taxon>
    </lineage>
</organism>
<sequence precursor="true">MMRAIALSLIGFALPLAAEEFHPDQSQLPVEPPADAIVLFDGESEPKFRSTQGSAINWPIENGSLVSTVSQGEQAVRSNHLVSTLHFRDADLHVEFLIPEGGTGNSGIYIHGNYEVQIIDSHGKQELSQQDAGSVYGFSKPLANACGPRDQWQVYDIRYRAPRRDDQGKITKEGSITAWLNGQQVQRDLQLGEPRSSYHPYRYGATPYLKAIWERQLKSSTGPVFLQDHDNAVRFRNVWVRPLDDKAFIDTSGS</sequence>
<keyword evidence="4" id="KW-1185">Reference proteome</keyword>
<dbReference type="Pfam" id="PF06439">
    <property type="entry name" value="3keto-disac_hyd"/>
    <property type="match status" value="1"/>
</dbReference>
<protein>
    <recommendedName>
        <fullName evidence="2">3-keto-alpha-glucoside-1,2-lyase/3-keto-2-hydroxy-glucal hydratase domain-containing protein</fullName>
    </recommendedName>
</protein>
<dbReference type="GO" id="GO:0016787">
    <property type="term" value="F:hydrolase activity"/>
    <property type="evidence" value="ECO:0007669"/>
    <property type="project" value="InterPro"/>
</dbReference>
<feature type="signal peptide" evidence="1">
    <location>
        <begin position="1"/>
        <end position="18"/>
    </location>
</feature>
<evidence type="ECO:0000313" key="3">
    <source>
        <dbReference type="EMBL" id="QDS85971.1"/>
    </source>
</evidence>
<proteinExistence type="predicted"/>
<evidence type="ECO:0000259" key="2">
    <source>
        <dbReference type="Pfam" id="PF06439"/>
    </source>
</evidence>
<dbReference type="EMBL" id="CP036261">
    <property type="protein sequence ID" value="QDS85971.1"/>
    <property type="molecule type" value="Genomic_DNA"/>
</dbReference>
<dbReference type="InterPro" id="IPR010496">
    <property type="entry name" value="AL/BT2_dom"/>
</dbReference>